<sequence length="276" mass="29232">MSAAPAAAPIPGAAPLASTTYGDAGPHVVLLHGLFGQGRNFTGVAKALAAGARVTLLDLPDHGRSPWTDDVSYLGVADRVAAQLRTEAPGEAWTVVGHSMGGKVAMLVALRHPDLVDRLCVVDIAPGTSSAVSGFGTYVEAMRAVDLAALPDRATADRVVAERVPDRTIRGFLLQNLRRDGTGEQARWRWQMNLDLLGDRLPDLAGWPEGDLGTYGGPVLWLAGNDSPYVTPEAAPAMRALFPRVRLVRIKGAGHWVHADQPEVFVATLRGFLAAT</sequence>
<keyword evidence="1" id="KW-0378">Hydrolase</keyword>
<dbReference type="PRINTS" id="PR00111">
    <property type="entry name" value="ABHYDROLASE"/>
</dbReference>
<evidence type="ECO:0000256" key="1">
    <source>
        <dbReference type="ARBA" id="ARBA00022801"/>
    </source>
</evidence>
<evidence type="ECO:0000313" key="4">
    <source>
        <dbReference type="Proteomes" id="UP000198504"/>
    </source>
</evidence>
<dbReference type="Pfam" id="PF00561">
    <property type="entry name" value="Abhydrolase_1"/>
    <property type="match status" value="1"/>
</dbReference>
<accession>A0A1H9F383</accession>
<dbReference type="PANTHER" id="PTHR46118:SF4">
    <property type="entry name" value="PROTEIN ABHD11"/>
    <property type="match status" value="1"/>
</dbReference>
<dbReference type="InterPro" id="IPR029058">
    <property type="entry name" value="AB_hydrolase_fold"/>
</dbReference>
<name>A0A1H9F383_9ACTN</name>
<dbReference type="Gene3D" id="3.40.50.1820">
    <property type="entry name" value="alpha/beta hydrolase"/>
    <property type="match status" value="1"/>
</dbReference>
<organism evidence="3 4">
    <name type="scientific">Microlunatus flavus</name>
    <dbReference type="NCBI Taxonomy" id="1036181"/>
    <lineage>
        <taxon>Bacteria</taxon>
        <taxon>Bacillati</taxon>
        <taxon>Actinomycetota</taxon>
        <taxon>Actinomycetes</taxon>
        <taxon>Propionibacteriales</taxon>
        <taxon>Propionibacteriaceae</taxon>
        <taxon>Microlunatus</taxon>
    </lineage>
</organism>
<evidence type="ECO:0000259" key="2">
    <source>
        <dbReference type="Pfam" id="PF00561"/>
    </source>
</evidence>
<dbReference type="Proteomes" id="UP000198504">
    <property type="component" value="Unassembled WGS sequence"/>
</dbReference>
<dbReference type="InterPro" id="IPR000073">
    <property type="entry name" value="AB_hydrolase_1"/>
</dbReference>
<dbReference type="SUPFAM" id="SSF53474">
    <property type="entry name" value="alpha/beta-Hydrolases"/>
    <property type="match status" value="1"/>
</dbReference>
<dbReference type="EMBL" id="FOFA01000003">
    <property type="protein sequence ID" value="SEQ32347.1"/>
    <property type="molecule type" value="Genomic_DNA"/>
</dbReference>
<dbReference type="GO" id="GO:0016787">
    <property type="term" value="F:hydrolase activity"/>
    <property type="evidence" value="ECO:0007669"/>
    <property type="project" value="UniProtKB-KW"/>
</dbReference>
<dbReference type="STRING" id="1036181.SAMN05421756_103134"/>
<keyword evidence="4" id="KW-1185">Reference proteome</keyword>
<feature type="domain" description="AB hydrolase-1" evidence="2">
    <location>
        <begin position="26"/>
        <end position="261"/>
    </location>
</feature>
<reference evidence="4" key="1">
    <citation type="submission" date="2016-10" db="EMBL/GenBank/DDBJ databases">
        <authorList>
            <person name="Varghese N."/>
            <person name="Submissions S."/>
        </authorList>
    </citation>
    <scope>NUCLEOTIDE SEQUENCE [LARGE SCALE GENOMIC DNA]</scope>
    <source>
        <strain evidence="4">CGMCC 4.6856</strain>
    </source>
</reference>
<proteinExistence type="predicted"/>
<gene>
    <name evidence="3" type="ORF">SAMN05421756_103134</name>
</gene>
<dbReference type="RefSeq" id="WP_232506192.1">
    <property type="nucleotide sequence ID" value="NZ_FOFA01000003.1"/>
</dbReference>
<dbReference type="PANTHER" id="PTHR46118">
    <property type="entry name" value="PROTEIN ABHD11"/>
    <property type="match status" value="1"/>
</dbReference>
<protein>
    <submittedName>
        <fullName evidence="3">Pimeloyl-ACP methyl ester carboxylesterase</fullName>
    </submittedName>
</protein>
<dbReference type="AlphaFoldDB" id="A0A1H9F383"/>
<evidence type="ECO:0000313" key="3">
    <source>
        <dbReference type="EMBL" id="SEQ32347.1"/>
    </source>
</evidence>